<reference evidence="2" key="1">
    <citation type="submission" date="2017-05" db="EMBL/GenBank/DDBJ databases">
        <title>Complete and WGS of Bordetella genogroups.</title>
        <authorList>
            <person name="Spilker T."/>
            <person name="Lipuma J."/>
        </authorList>
    </citation>
    <scope>NUCLEOTIDE SEQUENCE</scope>
    <source>
        <strain evidence="2">AU21707</strain>
    </source>
</reference>
<name>A0A261RFW9_9BORD</name>
<evidence type="ECO:0000313" key="3">
    <source>
        <dbReference type="Proteomes" id="UP000216857"/>
    </source>
</evidence>
<evidence type="ECO:0000313" key="2">
    <source>
        <dbReference type="EMBL" id="OZI23855.1"/>
    </source>
</evidence>
<protein>
    <recommendedName>
        <fullName evidence="1">Endoribonuclease L-PSP/chorismate mutase-like domain-containing protein</fullName>
    </recommendedName>
</protein>
<dbReference type="CDD" id="cd02199">
    <property type="entry name" value="YjgF_YER057c_UK114_like_1"/>
    <property type="match status" value="1"/>
</dbReference>
<organism evidence="2 3">
    <name type="scientific">Bordetella genomosp. 9</name>
    <dbReference type="NCBI Taxonomy" id="1416803"/>
    <lineage>
        <taxon>Bacteria</taxon>
        <taxon>Pseudomonadati</taxon>
        <taxon>Pseudomonadota</taxon>
        <taxon>Betaproteobacteria</taxon>
        <taxon>Burkholderiales</taxon>
        <taxon>Alcaligenaceae</taxon>
        <taxon>Bordetella</taxon>
    </lineage>
</organism>
<gene>
    <name evidence="2" type="ORF">CAL26_10600</name>
</gene>
<dbReference type="InterPro" id="IPR035959">
    <property type="entry name" value="RutC-like_sf"/>
</dbReference>
<dbReference type="PANTHER" id="PTHR43760:SF1">
    <property type="entry name" value="ENDORIBONUCLEASE L-PSP_CHORISMATE MUTASE-LIKE DOMAIN-CONTAINING PROTEIN"/>
    <property type="match status" value="1"/>
</dbReference>
<proteinExistence type="predicted"/>
<dbReference type="InterPro" id="IPR013813">
    <property type="entry name" value="Endoribo_LPSP/chorism_mut-like"/>
</dbReference>
<dbReference type="Proteomes" id="UP000216857">
    <property type="component" value="Unassembled WGS sequence"/>
</dbReference>
<feature type="domain" description="Endoribonuclease L-PSP/chorismate mutase-like" evidence="1">
    <location>
        <begin position="8"/>
        <end position="144"/>
    </location>
</feature>
<dbReference type="RefSeq" id="WP_094846815.1">
    <property type="nucleotide sequence ID" value="NZ_NEVJ01000002.1"/>
</dbReference>
<sequence length="156" mass="16452">MTLSIADRLRELGIELPGLPKPGGSYVPFRRHGDLVFLAGQTSSRDGKAVYSGPVQAPDDIERGYAAARLCAINMLAVLQQACDGDLDRVGGCLKLNGYVLAVPPFESVPAVVNGASDLLVEIFGDAGRHARTAVGVATLPRNVTVEVEGTFFLKS</sequence>
<dbReference type="Pfam" id="PF14588">
    <property type="entry name" value="YjgF_endoribonc"/>
    <property type="match status" value="1"/>
</dbReference>
<comment type="caution">
    <text evidence="2">The sequence shown here is derived from an EMBL/GenBank/DDBJ whole genome shotgun (WGS) entry which is preliminary data.</text>
</comment>
<accession>A0A261RFW9</accession>
<dbReference type="PANTHER" id="PTHR43760">
    <property type="entry name" value="ENDORIBONUCLEASE-RELATED"/>
    <property type="match status" value="1"/>
</dbReference>
<evidence type="ECO:0000259" key="1">
    <source>
        <dbReference type="Pfam" id="PF14588"/>
    </source>
</evidence>
<dbReference type="EMBL" id="NEVJ01000002">
    <property type="protein sequence ID" value="OZI23855.1"/>
    <property type="molecule type" value="Genomic_DNA"/>
</dbReference>
<keyword evidence="3" id="KW-1185">Reference proteome</keyword>
<dbReference type="SUPFAM" id="SSF55298">
    <property type="entry name" value="YjgF-like"/>
    <property type="match status" value="1"/>
</dbReference>
<dbReference type="Gene3D" id="3.30.1330.40">
    <property type="entry name" value="RutC-like"/>
    <property type="match status" value="1"/>
</dbReference>
<dbReference type="OrthoDB" id="8587942at2"/>
<dbReference type="AlphaFoldDB" id="A0A261RFW9"/>